<gene>
    <name evidence="3" type="ORF">VFH_I238720</name>
</gene>
<reference evidence="3 4" key="1">
    <citation type="submission" date="2023-01" db="EMBL/GenBank/DDBJ databases">
        <authorList>
            <person name="Kreplak J."/>
        </authorList>
    </citation>
    <scope>NUCLEOTIDE SEQUENCE [LARGE SCALE GENOMIC DNA]</scope>
</reference>
<keyword evidence="4" id="KW-1185">Reference proteome</keyword>
<name>A0AAV0YJU9_VICFA</name>
<protein>
    <recommendedName>
        <fullName evidence="2">DUF7745 domain-containing protein</fullName>
    </recommendedName>
</protein>
<dbReference type="AlphaFoldDB" id="A0AAV0YJU9"/>
<evidence type="ECO:0000313" key="3">
    <source>
        <dbReference type="EMBL" id="CAI8586109.1"/>
    </source>
</evidence>
<accession>A0AAV0YJU9</accession>
<dbReference type="EMBL" id="OX451736">
    <property type="protein sequence ID" value="CAI8586109.1"/>
    <property type="molecule type" value="Genomic_DNA"/>
</dbReference>
<keyword evidence="1" id="KW-0175">Coiled coil</keyword>
<dbReference type="PANTHER" id="PTHR48154:SF1">
    <property type="entry name" value="PROTEIN, PUTATIVE-RELATED"/>
    <property type="match status" value="1"/>
</dbReference>
<feature type="coiled-coil region" evidence="1">
    <location>
        <begin position="399"/>
        <end position="433"/>
    </location>
</feature>
<dbReference type="PANTHER" id="PTHR48154">
    <property type="entry name" value="PROTEIN, PUTATIVE-RELATED"/>
    <property type="match status" value="1"/>
</dbReference>
<evidence type="ECO:0000313" key="4">
    <source>
        <dbReference type="Proteomes" id="UP001157006"/>
    </source>
</evidence>
<proteinExistence type="predicted"/>
<sequence length="447" mass="51965">MMPVRRNTIRLNFVQPPTLLKDLVGRILNTSSFINRHGSLLGLITAKWDQQLISVLTQFYDPLYHCFTFQDFQLVPTLEEFSYLLGIPVLEQTPFTGLEKTPRPEEVAAVLPLTKEEVLANWETRSGVKGFLVKFLVGKANDFWNDLDFKAYEDILALLIYGLVLFPNPDTFISIHAIRIFMSRNPVPTLLGDILPQLYARTARKWGTPWCCAPLLVRWFISHLPKFVLKNEEGKGWARRLMSLTDNDITWALRGLDEVAVIDRCGEYPNVPLIGIQGGISYNPCLALRQFGRSRRVGPHEMLVPHFHFEFQADSDKLRHGFIRAWDRIHKADPHELGPKTSLSMEPYCKWVCIRAQKLGMPYKAVRPIILESPDEDGVPPTDLPPQIPTDFDTMKRSWAQLKEERDFYREKFNEQKRKIQRLTKQLEEERVLNNYINTEKRRPWEH</sequence>
<evidence type="ECO:0000256" key="1">
    <source>
        <dbReference type="SAM" id="Coils"/>
    </source>
</evidence>
<evidence type="ECO:0000259" key="2">
    <source>
        <dbReference type="Pfam" id="PF24924"/>
    </source>
</evidence>
<feature type="domain" description="DUF7745" evidence="2">
    <location>
        <begin position="30"/>
        <end position="356"/>
    </location>
</feature>
<dbReference type="Proteomes" id="UP001157006">
    <property type="component" value="Chromosome 1L"/>
</dbReference>
<organism evidence="3 4">
    <name type="scientific">Vicia faba</name>
    <name type="common">Broad bean</name>
    <name type="synonym">Faba vulgaris</name>
    <dbReference type="NCBI Taxonomy" id="3906"/>
    <lineage>
        <taxon>Eukaryota</taxon>
        <taxon>Viridiplantae</taxon>
        <taxon>Streptophyta</taxon>
        <taxon>Embryophyta</taxon>
        <taxon>Tracheophyta</taxon>
        <taxon>Spermatophyta</taxon>
        <taxon>Magnoliopsida</taxon>
        <taxon>eudicotyledons</taxon>
        <taxon>Gunneridae</taxon>
        <taxon>Pentapetalae</taxon>
        <taxon>rosids</taxon>
        <taxon>fabids</taxon>
        <taxon>Fabales</taxon>
        <taxon>Fabaceae</taxon>
        <taxon>Papilionoideae</taxon>
        <taxon>50 kb inversion clade</taxon>
        <taxon>NPAAA clade</taxon>
        <taxon>Hologalegina</taxon>
        <taxon>IRL clade</taxon>
        <taxon>Fabeae</taxon>
        <taxon>Vicia</taxon>
    </lineage>
</organism>
<dbReference type="Pfam" id="PF24924">
    <property type="entry name" value="DUF7745"/>
    <property type="match status" value="1"/>
</dbReference>
<dbReference type="InterPro" id="IPR056647">
    <property type="entry name" value="DUF7745"/>
</dbReference>